<feature type="repeat" description="TPR" evidence="1">
    <location>
        <begin position="271"/>
        <end position="304"/>
    </location>
</feature>
<gene>
    <name evidence="5" type="ORF">JCM15548_12873</name>
</gene>
<dbReference type="EMBL" id="BAZW01000026">
    <property type="protein sequence ID" value="GAO30587.1"/>
    <property type="molecule type" value="Genomic_DNA"/>
</dbReference>
<keyword evidence="6" id="KW-1185">Reference proteome</keyword>
<feature type="repeat" description="TPR" evidence="1">
    <location>
        <begin position="111"/>
        <end position="144"/>
    </location>
</feature>
<keyword evidence="3" id="KW-0732">Signal</keyword>
<dbReference type="GO" id="GO:0000155">
    <property type="term" value="F:phosphorelay sensor kinase activity"/>
    <property type="evidence" value="ECO:0007669"/>
    <property type="project" value="InterPro"/>
</dbReference>
<dbReference type="SMART" id="SM00028">
    <property type="entry name" value="TPR"/>
    <property type="match status" value="5"/>
</dbReference>
<feature type="signal peptide" evidence="3">
    <location>
        <begin position="1"/>
        <end position="21"/>
    </location>
</feature>
<name>A0A0E9LYD9_9BACT</name>
<comment type="caution">
    <text evidence="5">The sequence shown here is derived from an EMBL/GenBank/DDBJ whole genome shotgun (WGS) entry which is preliminary data.</text>
</comment>
<dbReference type="Proteomes" id="UP000032900">
    <property type="component" value="Unassembled WGS sequence"/>
</dbReference>
<dbReference type="InterPro" id="IPR019734">
    <property type="entry name" value="TPR_rpt"/>
</dbReference>
<keyword evidence="2" id="KW-0472">Membrane</keyword>
<protein>
    <submittedName>
        <fullName evidence="5">FOG protein containing TPR repeat</fullName>
    </submittedName>
</protein>
<sequence length="626" mass="71341">MNFIRFALFLLAACLASGAAASIVPEESKSNALSLAEDIIIEAIEVNPQEAVHLIDSLVLLEDYHPDLVGGMMAYYRGELSYSLGQWPEAGEHYQKSIDSFLLIEDSLKLAAAYNNLGLVQSFQGNYDQALAAYSASLEVEMGLENAVGIAQCYQNMAIVFAAGDQDGKALEFYNNALNVYMDEEALEDAAGVYNNMAAIYSEDGVFDKAEVYYNQAIGIYQRLRNGQNEARVLCNMGAMEMRQENYEEASHLIERALFLLKAEGDKLGEVNAYSMLGDLYSSKRDYHQAVFLYQRAEELAEEMGMKDVRIRNLLSLYAAYKNIELWQDALHTYELYSEIKEEMMLENPDFRSGTLSMEMEQRMADRDYLIYKAQIRERIFWGIIVVVSLLALLGFWMSSVRRKRLTDQKEMDVLKKQLMMQKVNPLFVFNVLNSLKNSISEHKSEDALRQVDNVSALIKKMLEHSCEELIPLSQEIEYCKSFIAVHEQQMKKAIHFRVECNMAHNTEEIMVPSMMTQPFLEHALSHGDHLACATETKLNLAFVRRGNVLDVIIEDNGVGMDSYKNVELEQRHRTMGLAVTLDQLRSRKRNRNGVNGFGCFMTEERFDGDKKEGHRVRFSLPLMIN</sequence>
<dbReference type="OrthoDB" id="9809908at2"/>
<dbReference type="InterPro" id="IPR010559">
    <property type="entry name" value="Sig_transdc_His_kin_internal"/>
</dbReference>
<evidence type="ECO:0000259" key="4">
    <source>
        <dbReference type="Pfam" id="PF06580"/>
    </source>
</evidence>
<feature type="chain" id="PRO_5002428785" evidence="3">
    <location>
        <begin position="22"/>
        <end position="626"/>
    </location>
</feature>
<proteinExistence type="predicted"/>
<keyword evidence="2" id="KW-0812">Transmembrane</keyword>
<dbReference type="PROSITE" id="PS50005">
    <property type="entry name" value="TPR"/>
    <property type="match status" value="2"/>
</dbReference>
<reference evidence="5 6" key="1">
    <citation type="journal article" date="2015" name="Microbes Environ.">
        <title>Distribution and evolution of nitrogen fixation genes in the phylum bacteroidetes.</title>
        <authorList>
            <person name="Inoue J."/>
            <person name="Oshima K."/>
            <person name="Suda W."/>
            <person name="Sakamoto M."/>
            <person name="Iino T."/>
            <person name="Noda S."/>
            <person name="Hongoh Y."/>
            <person name="Hattori M."/>
            <person name="Ohkuma M."/>
        </authorList>
    </citation>
    <scope>NUCLEOTIDE SEQUENCE [LARGE SCALE GENOMIC DNA]</scope>
    <source>
        <strain evidence="5">JCM 15548</strain>
    </source>
</reference>
<dbReference type="Gene3D" id="1.25.40.10">
    <property type="entry name" value="Tetratricopeptide repeat domain"/>
    <property type="match status" value="1"/>
</dbReference>
<dbReference type="SUPFAM" id="SSF48452">
    <property type="entry name" value="TPR-like"/>
    <property type="match status" value="2"/>
</dbReference>
<keyword evidence="1" id="KW-0802">TPR repeat</keyword>
<dbReference type="Gene3D" id="3.30.565.10">
    <property type="entry name" value="Histidine kinase-like ATPase, C-terminal domain"/>
    <property type="match status" value="1"/>
</dbReference>
<evidence type="ECO:0000256" key="3">
    <source>
        <dbReference type="SAM" id="SignalP"/>
    </source>
</evidence>
<accession>A0A0E9LYD9</accession>
<dbReference type="InterPro" id="IPR011990">
    <property type="entry name" value="TPR-like_helical_dom_sf"/>
</dbReference>
<dbReference type="Pfam" id="PF13374">
    <property type="entry name" value="TPR_10"/>
    <property type="match status" value="1"/>
</dbReference>
<evidence type="ECO:0000256" key="2">
    <source>
        <dbReference type="SAM" id="Phobius"/>
    </source>
</evidence>
<organism evidence="5 6">
    <name type="scientific">Geofilum rubicundum JCM 15548</name>
    <dbReference type="NCBI Taxonomy" id="1236989"/>
    <lineage>
        <taxon>Bacteria</taxon>
        <taxon>Pseudomonadati</taxon>
        <taxon>Bacteroidota</taxon>
        <taxon>Bacteroidia</taxon>
        <taxon>Marinilabiliales</taxon>
        <taxon>Marinilabiliaceae</taxon>
        <taxon>Geofilum</taxon>
    </lineage>
</organism>
<dbReference type="AlphaFoldDB" id="A0A0E9LYD9"/>
<keyword evidence="2" id="KW-1133">Transmembrane helix</keyword>
<dbReference type="STRING" id="1236989.JCM15548_12873"/>
<feature type="transmembrane region" description="Helical" evidence="2">
    <location>
        <begin position="380"/>
        <end position="398"/>
    </location>
</feature>
<dbReference type="Pfam" id="PF06580">
    <property type="entry name" value="His_kinase"/>
    <property type="match status" value="1"/>
</dbReference>
<dbReference type="InterPro" id="IPR036890">
    <property type="entry name" value="HATPase_C_sf"/>
</dbReference>
<evidence type="ECO:0000313" key="5">
    <source>
        <dbReference type="EMBL" id="GAO30587.1"/>
    </source>
</evidence>
<dbReference type="RefSeq" id="WP_062125671.1">
    <property type="nucleotide sequence ID" value="NZ_BAZW01000026.1"/>
</dbReference>
<evidence type="ECO:0000256" key="1">
    <source>
        <dbReference type="PROSITE-ProRule" id="PRU00339"/>
    </source>
</evidence>
<dbReference type="Pfam" id="PF13424">
    <property type="entry name" value="TPR_12"/>
    <property type="match status" value="2"/>
</dbReference>
<dbReference type="GO" id="GO:0016020">
    <property type="term" value="C:membrane"/>
    <property type="evidence" value="ECO:0007669"/>
    <property type="project" value="InterPro"/>
</dbReference>
<feature type="domain" description="Signal transduction histidine kinase internal region" evidence="4">
    <location>
        <begin position="418"/>
        <end position="493"/>
    </location>
</feature>
<dbReference type="PANTHER" id="PTHR10098">
    <property type="entry name" value="RAPSYN-RELATED"/>
    <property type="match status" value="1"/>
</dbReference>
<evidence type="ECO:0000313" key="6">
    <source>
        <dbReference type="Proteomes" id="UP000032900"/>
    </source>
</evidence>